<dbReference type="FunFam" id="3.30.300.30:FF:000008">
    <property type="entry name" value="2,3-dihydroxybenzoate-AMP ligase"/>
    <property type="match status" value="1"/>
</dbReference>
<evidence type="ECO:0000256" key="3">
    <source>
        <dbReference type="SAM" id="MobiDB-lite"/>
    </source>
</evidence>
<organism evidence="6 7">
    <name type="scientific">Achromobacter veterisilvae</name>
    <dbReference type="NCBI Taxonomy" id="2069367"/>
    <lineage>
        <taxon>Bacteria</taxon>
        <taxon>Pseudomonadati</taxon>
        <taxon>Pseudomonadota</taxon>
        <taxon>Betaproteobacteria</taxon>
        <taxon>Burkholderiales</taxon>
        <taxon>Alcaligenaceae</taxon>
        <taxon>Achromobacter</taxon>
    </lineage>
</organism>
<dbReference type="InterPro" id="IPR042099">
    <property type="entry name" value="ANL_N_sf"/>
</dbReference>
<dbReference type="EC" id="6.2.1.3" evidence="6"/>
<dbReference type="RefSeq" id="WP_129240060.1">
    <property type="nucleotide sequence ID" value="NZ_UFQC01000006.1"/>
</dbReference>
<dbReference type="Pfam" id="PF00501">
    <property type="entry name" value="AMP-binding"/>
    <property type="match status" value="1"/>
</dbReference>
<sequence>MLTYQDYADPDGAATRGPVASARRQTLGDLPRRSAVRYPDKEAIIDGPTRLTFAQFDAQIDLAAAALHAAGLRQGDRLLLFSHNCWQFPVMIFAAARRGIIAVPVNYMLGPAEIAYLIDHSEAAAIVAEDALAATADAALAQATAAMRLKVAISFELDAAPDGWTGFDEWIASDHPAPPEVVVGDEDPVRIMYTSGTESRPKGVLLSSRSLLWQYTSCIVSGGMEARDREVHALPLYHCAQLDNFLSTDIFLGATSVILRRPDPEQILRAIERERISNLFCPPTIWTALLQSPTFGTTDLSTLRKAYYGASAMPVEVLNTLQARLPDIRFWNFYGQTEMASLATALDPEDQRLYPGSAGLPVLNVETRIVDADDRPAPVGQVGEIVHRSPHAALGYYRDPAKTAEAFRGGWFHSGDLGYFAPSGHLYVVDRIKDMIKTGGENVASREVEEVLYSHPRVSEAAVFGVDHPDWIEMVVAVVVARPGDELDPREVIRYCRARLAGYKTPKQIVIADELPKTASGKILKRELRRLYADAGQNAAHGRLATS</sequence>
<evidence type="ECO:0000259" key="4">
    <source>
        <dbReference type="Pfam" id="PF00501"/>
    </source>
</evidence>
<evidence type="ECO:0000313" key="6">
    <source>
        <dbReference type="EMBL" id="SSW65236.1"/>
    </source>
</evidence>
<dbReference type="OrthoDB" id="9766486at2"/>
<dbReference type="InterPro" id="IPR000873">
    <property type="entry name" value="AMP-dep_synth/lig_dom"/>
</dbReference>
<dbReference type="PANTHER" id="PTHR43767:SF1">
    <property type="entry name" value="NONRIBOSOMAL PEPTIDE SYNTHASE PES1 (EUROFUNG)-RELATED"/>
    <property type="match status" value="1"/>
</dbReference>
<protein>
    <submittedName>
        <fullName evidence="6">Long-chain-fatty-acid--CoA ligase</fullName>
        <ecNumber evidence="6">6.2.1.3</ecNumber>
    </submittedName>
</protein>
<dbReference type="Pfam" id="PF13193">
    <property type="entry name" value="AMP-binding_C"/>
    <property type="match status" value="1"/>
</dbReference>
<gene>
    <name evidence="6" type="primary">lcfB_7</name>
    <name evidence="6" type="ORF">AVE30378_01396</name>
</gene>
<feature type="region of interest" description="Disordered" evidence="3">
    <location>
        <begin position="1"/>
        <end position="21"/>
    </location>
</feature>
<evidence type="ECO:0000259" key="5">
    <source>
        <dbReference type="Pfam" id="PF13193"/>
    </source>
</evidence>
<dbReference type="EMBL" id="UFQC01000006">
    <property type="protein sequence ID" value="SSW65236.1"/>
    <property type="molecule type" value="Genomic_DNA"/>
</dbReference>
<keyword evidence="2 6" id="KW-0436">Ligase</keyword>
<proteinExistence type="inferred from homology"/>
<feature type="domain" description="AMP-binding enzyme C-terminal" evidence="5">
    <location>
        <begin position="447"/>
        <end position="522"/>
    </location>
</feature>
<dbReference type="GO" id="GO:0004467">
    <property type="term" value="F:long-chain fatty acid-CoA ligase activity"/>
    <property type="evidence" value="ECO:0007669"/>
    <property type="project" value="UniProtKB-EC"/>
</dbReference>
<dbReference type="AlphaFoldDB" id="A0A446CBK5"/>
<evidence type="ECO:0000313" key="7">
    <source>
        <dbReference type="Proteomes" id="UP000289465"/>
    </source>
</evidence>
<dbReference type="Proteomes" id="UP000289465">
    <property type="component" value="Unassembled WGS sequence"/>
</dbReference>
<dbReference type="InterPro" id="IPR050237">
    <property type="entry name" value="ATP-dep_AMP-bd_enzyme"/>
</dbReference>
<feature type="domain" description="AMP-dependent synthetase/ligase" evidence="4">
    <location>
        <begin position="32"/>
        <end position="397"/>
    </location>
</feature>
<dbReference type="SUPFAM" id="SSF56801">
    <property type="entry name" value="Acetyl-CoA synthetase-like"/>
    <property type="match status" value="1"/>
</dbReference>
<name>A0A446CBK5_9BURK</name>
<dbReference type="InterPro" id="IPR025110">
    <property type="entry name" value="AMP-bd_C"/>
</dbReference>
<evidence type="ECO:0000256" key="2">
    <source>
        <dbReference type="ARBA" id="ARBA00022598"/>
    </source>
</evidence>
<dbReference type="InterPro" id="IPR045851">
    <property type="entry name" value="AMP-bd_C_sf"/>
</dbReference>
<dbReference type="NCBIfam" id="NF006182">
    <property type="entry name" value="PRK08316.1"/>
    <property type="match status" value="1"/>
</dbReference>
<dbReference type="PROSITE" id="PS00455">
    <property type="entry name" value="AMP_BINDING"/>
    <property type="match status" value="1"/>
</dbReference>
<comment type="similarity">
    <text evidence="1">Belongs to the ATP-dependent AMP-binding enzyme family.</text>
</comment>
<dbReference type="PANTHER" id="PTHR43767">
    <property type="entry name" value="LONG-CHAIN-FATTY-ACID--COA LIGASE"/>
    <property type="match status" value="1"/>
</dbReference>
<dbReference type="CDD" id="cd17631">
    <property type="entry name" value="FACL_FadD13-like"/>
    <property type="match status" value="1"/>
</dbReference>
<accession>A0A446CBK5</accession>
<evidence type="ECO:0000256" key="1">
    <source>
        <dbReference type="ARBA" id="ARBA00006432"/>
    </source>
</evidence>
<dbReference type="InterPro" id="IPR020845">
    <property type="entry name" value="AMP-binding_CS"/>
</dbReference>
<dbReference type="Gene3D" id="3.30.300.30">
    <property type="match status" value="1"/>
</dbReference>
<reference evidence="6 7" key="1">
    <citation type="submission" date="2018-07" db="EMBL/GenBank/DDBJ databases">
        <authorList>
            <person name="Peeters C."/>
        </authorList>
    </citation>
    <scope>NUCLEOTIDE SEQUENCE [LARGE SCALE GENOMIC DNA]</scope>
    <source>
        <strain evidence="6 7">LMG 30378</strain>
    </source>
</reference>
<dbReference type="Gene3D" id="3.40.50.12780">
    <property type="entry name" value="N-terminal domain of ligase-like"/>
    <property type="match status" value="1"/>
</dbReference>